<evidence type="ECO:0000313" key="5">
    <source>
        <dbReference type="EMBL" id="MEX0427282.1"/>
    </source>
</evidence>
<dbReference type="EMBL" id="JBFPJR010000008">
    <property type="protein sequence ID" value="MEX0427282.1"/>
    <property type="molecule type" value="Genomic_DNA"/>
</dbReference>
<evidence type="ECO:0000259" key="4">
    <source>
        <dbReference type="PROSITE" id="PS50995"/>
    </source>
</evidence>
<dbReference type="SUPFAM" id="SSF46785">
    <property type="entry name" value="Winged helix' DNA-binding domain"/>
    <property type="match status" value="1"/>
</dbReference>
<dbReference type="InterPro" id="IPR000835">
    <property type="entry name" value="HTH_MarR-typ"/>
</dbReference>
<keyword evidence="2" id="KW-0238">DNA-binding</keyword>
<dbReference type="RefSeq" id="WP_367992508.1">
    <property type="nucleotide sequence ID" value="NZ_JBFPJR010000008.1"/>
</dbReference>
<gene>
    <name evidence="5" type="ORF">AB3X52_06600</name>
</gene>
<dbReference type="PROSITE" id="PS50995">
    <property type="entry name" value="HTH_MARR_2"/>
    <property type="match status" value="1"/>
</dbReference>
<dbReference type="InterPro" id="IPR036388">
    <property type="entry name" value="WH-like_DNA-bd_sf"/>
</dbReference>
<evidence type="ECO:0000256" key="1">
    <source>
        <dbReference type="ARBA" id="ARBA00023015"/>
    </source>
</evidence>
<organism evidence="5 6">
    <name type="scientific">Nocardioides eburneus</name>
    <dbReference type="NCBI Taxonomy" id="3231482"/>
    <lineage>
        <taxon>Bacteria</taxon>
        <taxon>Bacillati</taxon>
        <taxon>Actinomycetota</taxon>
        <taxon>Actinomycetes</taxon>
        <taxon>Propionibacteriales</taxon>
        <taxon>Nocardioidaceae</taxon>
        <taxon>Nocardioides</taxon>
    </lineage>
</organism>
<evidence type="ECO:0000256" key="2">
    <source>
        <dbReference type="ARBA" id="ARBA00023125"/>
    </source>
</evidence>
<keyword evidence="3" id="KW-0804">Transcription</keyword>
<evidence type="ECO:0000256" key="3">
    <source>
        <dbReference type="ARBA" id="ARBA00023163"/>
    </source>
</evidence>
<evidence type="ECO:0000313" key="6">
    <source>
        <dbReference type="Proteomes" id="UP001556631"/>
    </source>
</evidence>
<dbReference type="SMART" id="SM00347">
    <property type="entry name" value="HTH_MARR"/>
    <property type="match status" value="1"/>
</dbReference>
<comment type="caution">
    <text evidence="5">The sequence shown here is derived from an EMBL/GenBank/DDBJ whole genome shotgun (WGS) entry which is preliminary data.</text>
</comment>
<dbReference type="InterPro" id="IPR036390">
    <property type="entry name" value="WH_DNA-bd_sf"/>
</dbReference>
<keyword evidence="6" id="KW-1185">Reference proteome</keyword>
<reference evidence="5 6" key="1">
    <citation type="submission" date="2024-07" db="EMBL/GenBank/DDBJ databases">
        <authorList>
            <person name="Lee S."/>
            <person name="Kang M."/>
        </authorList>
    </citation>
    <scope>NUCLEOTIDE SEQUENCE [LARGE SCALE GENOMIC DNA]</scope>
    <source>
        <strain evidence="5 6">DS6</strain>
    </source>
</reference>
<dbReference type="PANTHER" id="PTHR42756">
    <property type="entry name" value="TRANSCRIPTIONAL REGULATOR, MARR"/>
    <property type="match status" value="1"/>
</dbReference>
<name>A0ABV3SWG5_9ACTN</name>
<dbReference type="Proteomes" id="UP001556631">
    <property type="component" value="Unassembled WGS sequence"/>
</dbReference>
<sequence>MNSPGLTAPSLLYAVKRLELVIRARLDEMLRDSGVTTLQYTALTVLAHRDGISTAQLARDSFVTPQSMADMLRPLEARGLITREANPQSRRELLVHLTDAGRALLQEYADAAAALEQRMTAGFSATQVTALRAALQRAWESLR</sequence>
<keyword evidence="1" id="KW-0805">Transcription regulation</keyword>
<dbReference type="Gene3D" id="1.10.10.10">
    <property type="entry name" value="Winged helix-like DNA-binding domain superfamily/Winged helix DNA-binding domain"/>
    <property type="match status" value="1"/>
</dbReference>
<feature type="domain" description="HTH marR-type" evidence="4">
    <location>
        <begin position="8"/>
        <end position="140"/>
    </location>
</feature>
<protein>
    <submittedName>
        <fullName evidence="5">MarR family winged helix-turn-helix transcriptional regulator</fullName>
    </submittedName>
</protein>
<accession>A0ABV3SWG5</accession>
<dbReference type="PANTHER" id="PTHR42756:SF1">
    <property type="entry name" value="TRANSCRIPTIONAL REPRESSOR OF EMRAB OPERON"/>
    <property type="match status" value="1"/>
</dbReference>
<dbReference type="Pfam" id="PF01047">
    <property type="entry name" value="MarR"/>
    <property type="match status" value="1"/>
</dbReference>
<proteinExistence type="predicted"/>